<feature type="chain" id="PRO_5036354136" description="Phosphate-selective porin O and P" evidence="2">
    <location>
        <begin position="21"/>
        <end position="478"/>
    </location>
</feature>
<dbReference type="EMBL" id="CAADEZ010000214">
    <property type="protein sequence ID" value="VFJ58401.1"/>
    <property type="molecule type" value="Genomic_DNA"/>
</dbReference>
<dbReference type="EMBL" id="CAADFA010000234">
    <property type="protein sequence ID" value="VFJ58809.1"/>
    <property type="molecule type" value="Genomic_DNA"/>
</dbReference>
<evidence type="ECO:0000313" key="3">
    <source>
        <dbReference type="EMBL" id="VFJ58401.1"/>
    </source>
</evidence>
<accession>A0A450SXS5</accession>
<sequence>MKLVAFTALIAMFSSTFALAASDKDIQVLRAEIQDMKRAYESRIAELESKLAKLEEAQAETSAPVPATPATAEGRITELESKLAKLEETQAQTSVPVFATPATARRDVKNNAFNPSIGIILNGQYSQFSSDEGDIAGFAVGHEGERPREGFAVDHTELNLSANVDDKFFGSTTAAIVQHGHDTEIELEEAYIQTLPDLGLPDGMSIKAGRAFWTLGYLNEHHSHTDDFADRPLPYRVFLDEAFNDDGAQVSYLMPTDLYTEIGAGAFRGDDFPFGDPEGEDIRAWSAFARIGGDIGENQSWRVGGYVLAGEADGERETNEHTVSFIGDTDLYMADLRYTWAPTGNAREQEVILQGEYFWREEEGTYEDTEAATGAVDFDESSSGWYTQAVYKLAPQWRVGVRYSQLDAPSIPAGLAGSALDPDGHDPWAYSAMADWTNSEFSRVRLQYNHEKLARGQDDDQVMVQYIMSFGAHSAHKY</sequence>
<evidence type="ECO:0008006" key="6">
    <source>
        <dbReference type="Google" id="ProtNLM"/>
    </source>
</evidence>
<feature type="signal peptide" evidence="2">
    <location>
        <begin position="1"/>
        <end position="20"/>
    </location>
</feature>
<dbReference type="SUPFAM" id="SSF56935">
    <property type="entry name" value="Porins"/>
    <property type="match status" value="1"/>
</dbReference>
<dbReference type="InterPro" id="IPR023614">
    <property type="entry name" value="Porin_dom_sf"/>
</dbReference>
<evidence type="ECO:0000256" key="1">
    <source>
        <dbReference type="SAM" id="Coils"/>
    </source>
</evidence>
<gene>
    <name evidence="3" type="ORF">BECKFM1743A_GA0114220_102142</name>
    <name evidence="5" type="ORF">BECKFM1743B_GA0114221_101923</name>
    <name evidence="4" type="ORF">BECKFM1743C_GA0114222_102342</name>
</gene>
<keyword evidence="2" id="KW-0732">Signal</keyword>
<evidence type="ECO:0000256" key="2">
    <source>
        <dbReference type="SAM" id="SignalP"/>
    </source>
</evidence>
<name>A0A450SXS5_9GAMM</name>
<organism evidence="4">
    <name type="scientific">Candidatus Kentrum sp. FM</name>
    <dbReference type="NCBI Taxonomy" id="2126340"/>
    <lineage>
        <taxon>Bacteria</taxon>
        <taxon>Pseudomonadati</taxon>
        <taxon>Pseudomonadota</taxon>
        <taxon>Gammaproteobacteria</taxon>
        <taxon>Candidatus Kentrum</taxon>
    </lineage>
</organism>
<dbReference type="Gene3D" id="2.40.160.10">
    <property type="entry name" value="Porin"/>
    <property type="match status" value="1"/>
</dbReference>
<protein>
    <recommendedName>
        <fullName evidence="6">Phosphate-selective porin O and P</fullName>
    </recommendedName>
</protein>
<dbReference type="EMBL" id="CAADFL010000192">
    <property type="protein sequence ID" value="VFK11549.1"/>
    <property type="molecule type" value="Genomic_DNA"/>
</dbReference>
<evidence type="ECO:0000313" key="4">
    <source>
        <dbReference type="EMBL" id="VFJ58809.1"/>
    </source>
</evidence>
<dbReference type="AlphaFoldDB" id="A0A450SXS5"/>
<feature type="coiled-coil region" evidence="1">
    <location>
        <begin position="19"/>
        <end position="60"/>
    </location>
</feature>
<evidence type="ECO:0000313" key="5">
    <source>
        <dbReference type="EMBL" id="VFK11549.1"/>
    </source>
</evidence>
<proteinExistence type="predicted"/>
<keyword evidence="1" id="KW-0175">Coiled coil</keyword>
<reference evidence="4" key="1">
    <citation type="submission" date="2019-02" db="EMBL/GenBank/DDBJ databases">
        <authorList>
            <person name="Gruber-Vodicka R. H."/>
            <person name="Seah K. B. B."/>
        </authorList>
    </citation>
    <scope>NUCLEOTIDE SEQUENCE</scope>
    <source>
        <strain evidence="3">BECK_BZ163</strain>
        <strain evidence="5">BECK_BZ164</strain>
        <strain evidence="4">BECK_BZ165</strain>
    </source>
</reference>